<keyword evidence="2" id="KW-1185">Reference proteome</keyword>
<dbReference type="AlphaFoldDB" id="A0AAE0A713"/>
<comment type="caution">
    <text evidence="1">The sequence shown here is derived from an EMBL/GenBank/DDBJ whole genome shotgun (WGS) entry which is preliminary data.</text>
</comment>
<evidence type="ECO:0000313" key="1">
    <source>
        <dbReference type="EMBL" id="KAK3205115.1"/>
    </source>
</evidence>
<reference evidence="1" key="1">
    <citation type="journal article" date="2023" name="Plant J.">
        <title>Genome sequences and population genomics provide insights into the demographic history, inbreeding, and mutation load of two 'living fossil' tree species of Dipteronia.</title>
        <authorList>
            <person name="Feng Y."/>
            <person name="Comes H.P."/>
            <person name="Chen J."/>
            <person name="Zhu S."/>
            <person name="Lu R."/>
            <person name="Zhang X."/>
            <person name="Li P."/>
            <person name="Qiu J."/>
            <person name="Olsen K.M."/>
            <person name="Qiu Y."/>
        </authorList>
    </citation>
    <scope>NUCLEOTIDE SEQUENCE</scope>
    <source>
        <strain evidence="1">NBL</strain>
    </source>
</reference>
<accession>A0AAE0A713</accession>
<dbReference type="EMBL" id="JANJYJ010000006">
    <property type="protein sequence ID" value="KAK3205115.1"/>
    <property type="molecule type" value="Genomic_DNA"/>
</dbReference>
<name>A0AAE0A713_9ROSI</name>
<evidence type="ECO:0000313" key="2">
    <source>
        <dbReference type="Proteomes" id="UP001281410"/>
    </source>
</evidence>
<proteinExistence type="predicted"/>
<gene>
    <name evidence="1" type="ORF">Dsin_019161</name>
</gene>
<protein>
    <submittedName>
        <fullName evidence="1">Uncharacterized protein</fullName>
    </submittedName>
</protein>
<organism evidence="1 2">
    <name type="scientific">Dipteronia sinensis</name>
    <dbReference type="NCBI Taxonomy" id="43782"/>
    <lineage>
        <taxon>Eukaryota</taxon>
        <taxon>Viridiplantae</taxon>
        <taxon>Streptophyta</taxon>
        <taxon>Embryophyta</taxon>
        <taxon>Tracheophyta</taxon>
        <taxon>Spermatophyta</taxon>
        <taxon>Magnoliopsida</taxon>
        <taxon>eudicotyledons</taxon>
        <taxon>Gunneridae</taxon>
        <taxon>Pentapetalae</taxon>
        <taxon>rosids</taxon>
        <taxon>malvids</taxon>
        <taxon>Sapindales</taxon>
        <taxon>Sapindaceae</taxon>
        <taxon>Hippocastanoideae</taxon>
        <taxon>Acereae</taxon>
        <taxon>Dipteronia</taxon>
    </lineage>
</organism>
<sequence length="76" mass="8776">MVEAGRDRCSDCNMKYVRPYALFKQFEKMNMELAQRKAIGAQLLGFNVLDDYVTVAISDTVMERVKHYGYVISYAL</sequence>
<dbReference type="Proteomes" id="UP001281410">
    <property type="component" value="Unassembled WGS sequence"/>
</dbReference>